<dbReference type="EMBL" id="JBBKAJ010000022">
    <property type="protein sequence ID" value="MEJ8639618.1"/>
    <property type="molecule type" value="Genomic_DNA"/>
</dbReference>
<protein>
    <submittedName>
        <fullName evidence="1">Trypsin-like peptidase domain-containing protein</fullName>
    </submittedName>
</protein>
<organism evidence="1 2">
    <name type="scientific">Streptomyces achmelvichensis</name>
    <dbReference type="NCBI Taxonomy" id="3134111"/>
    <lineage>
        <taxon>Bacteria</taxon>
        <taxon>Bacillati</taxon>
        <taxon>Actinomycetota</taxon>
        <taxon>Actinomycetes</taxon>
        <taxon>Kitasatosporales</taxon>
        <taxon>Streptomycetaceae</taxon>
        <taxon>Streptomyces</taxon>
    </lineage>
</organism>
<proteinExistence type="predicted"/>
<gene>
    <name evidence="1" type="ORF">WKI67_40395</name>
</gene>
<sequence>MTVPERLSDETRERLRVLTERHTVGITAGGAFCGSGFVVTPDTVITCAHVVAGRDPAGLVALVEGRSVAVDVVRMVPESRGEGSIYGFPDLAELRLAEPAHDLGGVWLDDSEPLQSASVSVHGFSGHTLEQGVQPDTLRLQVAGRSGQYVRLQWDQVVQGFSGGPVLDTGTGRVCGVLKASRHEKGMSGGWLIPIDALEQCSPGLLERNRLSHRPGTPWFDTVGERLRRQRELFGPDPGSEGGGTTPAQMLSRGAMPFMERPELGELVSWCHESPDHLLRVLYAPGGSGKTRLSAQLCGLLREEGWVAGFAEVFTNPLAQERWLENMTSALAAGFPALVVFDYAQARVSDVCELLAHIHRHRPQDATLRVLLLARSETPLRQLLQEELAARHIEEWALREASAHRLPNSIEDREPESLAVEAFGEFARQLDCAWVAAPDGLGRTAGRQDSLLGVLATALDAVLTLRQGEAWAENEDPLARICWHEIKGWHALLEDRLGTDGPLAGRTGRLMAEGLLLVPTLARRRERRELTALLRRVHEAAFPDADRRPSMAAVHGCLRALYPAQGSQVAVLEPDRVGEILARRVLLEPESCGEAADYLAAVLGADVPGVDDARAETVLETLDVLARARGCTAVGRVVDHPAHAILDEALSEAVGINPRLLVPALTVTGARVPHAEPLAELIRPAVEQCDTALLLQVETRLPGYAGGLSGVSALVLERLLAVPDRTTPDGTTTDEDRLVRLRRLMSRSLRLQETARGSEALRVADEAVVLARDLVRRSGRHQRPHAAALHNLSLLRHRAGDTASALELNVEAVSIYRNLADEEAPQRPHLLLDTAWALSTLALLRLADGQVNGAAEDAAEGVLRCESAADGARRQDVLLQCLETLAECRMKTGLTDAALVTAAEAVALLRELARRRPAQYVARLPHTLQLHGLWLIRAGRFHEAHDVLQEAVRRRAVLPLQASPHLRKQQRTALSVLVQLTAELDEFADERTSWREMEAVLDGLTD</sequence>
<keyword evidence="2" id="KW-1185">Reference proteome</keyword>
<comment type="caution">
    <text evidence="1">The sequence shown here is derived from an EMBL/GenBank/DDBJ whole genome shotgun (WGS) entry which is preliminary data.</text>
</comment>
<reference evidence="1" key="1">
    <citation type="submission" date="2024-03" db="EMBL/GenBank/DDBJ databases">
        <title>Novel Streptomyces species of biotechnological and ecological value are a feature of Machair soil.</title>
        <authorList>
            <person name="Prole J.R."/>
            <person name="Goodfellow M."/>
            <person name="Allenby N."/>
            <person name="Ward A.C."/>
        </authorList>
    </citation>
    <scope>NUCLEOTIDE SEQUENCE</scope>
    <source>
        <strain evidence="1">MS2.AVA.5</strain>
    </source>
</reference>
<evidence type="ECO:0000313" key="1">
    <source>
        <dbReference type="EMBL" id="MEJ8639618.1"/>
    </source>
</evidence>
<accession>A0ACC6Q793</accession>
<dbReference type="Proteomes" id="UP001377168">
    <property type="component" value="Unassembled WGS sequence"/>
</dbReference>
<evidence type="ECO:0000313" key="2">
    <source>
        <dbReference type="Proteomes" id="UP001377168"/>
    </source>
</evidence>
<name>A0ACC6Q793_9ACTN</name>